<evidence type="ECO:0000256" key="2">
    <source>
        <dbReference type="ARBA" id="ARBA00004653"/>
    </source>
</evidence>
<feature type="region of interest" description="Disordered" evidence="10">
    <location>
        <begin position="1"/>
        <end position="96"/>
    </location>
</feature>
<keyword evidence="8" id="KW-0333">Golgi apparatus</keyword>
<comment type="subcellular location">
    <subcellularLocation>
        <location evidence="2">Golgi apparatus membrane</location>
        <topology evidence="2">Multi-pass membrane protein</topology>
    </subcellularLocation>
</comment>
<feature type="transmembrane region" description="Helical" evidence="11">
    <location>
        <begin position="357"/>
        <end position="382"/>
    </location>
</feature>
<gene>
    <name evidence="13" type="ORF">MBRA1_003752</name>
</gene>
<feature type="compositionally biased region" description="Polar residues" evidence="10">
    <location>
        <begin position="29"/>
        <end position="39"/>
    </location>
</feature>
<evidence type="ECO:0000256" key="5">
    <source>
        <dbReference type="ARBA" id="ARBA00020673"/>
    </source>
</evidence>
<comment type="similarity">
    <text evidence="3">Belongs to the TVP38/TMEM64 family.</text>
</comment>
<evidence type="ECO:0000313" key="14">
    <source>
        <dbReference type="Proteomes" id="UP001216638"/>
    </source>
</evidence>
<evidence type="ECO:0000256" key="11">
    <source>
        <dbReference type="SAM" id="Phobius"/>
    </source>
</evidence>
<dbReference type="GO" id="GO:0000139">
    <property type="term" value="C:Golgi membrane"/>
    <property type="evidence" value="ECO:0007669"/>
    <property type="project" value="UniProtKB-SubCell"/>
</dbReference>
<organism evidence="13 14">
    <name type="scientific">Malassezia brasiliensis</name>
    <dbReference type="NCBI Taxonomy" id="1821822"/>
    <lineage>
        <taxon>Eukaryota</taxon>
        <taxon>Fungi</taxon>
        <taxon>Dikarya</taxon>
        <taxon>Basidiomycota</taxon>
        <taxon>Ustilaginomycotina</taxon>
        <taxon>Malasseziomycetes</taxon>
        <taxon>Malasseziales</taxon>
        <taxon>Malasseziaceae</taxon>
        <taxon>Malassezia</taxon>
    </lineage>
</organism>
<feature type="compositionally biased region" description="Low complexity" evidence="10">
    <location>
        <begin position="61"/>
        <end position="88"/>
    </location>
</feature>
<accession>A0AAF0DX94</accession>
<proteinExistence type="inferred from homology"/>
<keyword evidence="7 11" id="KW-1133">Transmembrane helix</keyword>
<evidence type="ECO:0000256" key="6">
    <source>
        <dbReference type="ARBA" id="ARBA00022692"/>
    </source>
</evidence>
<comment type="function">
    <text evidence="1">Golgi membrane protein involved in vesicular trafficking and spindle migration.</text>
</comment>
<keyword evidence="9 11" id="KW-0472">Membrane</keyword>
<evidence type="ECO:0000256" key="8">
    <source>
        <dbReference type="ARBA" id="ARBA00023034"/>
    </source>
</evidence>
<keyword evidence="6 11" id="KW-0812">Transmembrane</keyword>
<evidence type="ECO:0000256" key="9">
    <source>
        <dbReference type="ARBA" id="ARBA00023136"/>
    </source>
</evidence>
<evidence type="ECO:0000256" key="1">
    <source>
        <dbReference type="ARBA" id="ARBA00002978"/>
    </source>
</evidence>
<dbReference type="InterPro" id="IPR032816">
    <property type="entry name" value="VTT_dom"/>
</dbReference>
<protein>
    <recommendedName>
        <fullName evidence="4">Golgi apparatus membrane protein TVP38</fullName>
    </recommendedName>
    <alternativeName>
        <fullName evidence="5">Golgi apparatus membrane protein tvp38</fullName>
    </alternativeName>
</protein>
<dbReference type="GO" id="GO:0016192">
    <property type="term" value="P:vesicle-mediated transport"/>
    <property type="evidence" value="ECO:0007669"/>
    <property type="project" value="TreeGrafter"/>
</dbReference>
<evidence type="ECO:0000259" key="12">
    <source>
        <dbReference type="Pfam" id="PF09335"/>
    </source>
</evidence>
<feature type="compositionally biased region" description="Basic and acidic residues" evidence="10">
    <location>
        <begin position="175"/>
        <end position="184"/>
    </location>
</feature>
<evidence type="ECO:0000313" key="13">
    <source>
        <dbReference type="EMBL" id="WFC97087.1"/>
    </source>
</evidence>
<reference evidence="13" key="1">
    <citation type="submission" date="2023-03" db="EMBL/GenBank/DDBJ databases">
        <title>Mating type loci evolution in Malassezia.</title>
        <authorList>
            <person name="Coelho M.A."/>
        </authorList>
    </citation>
    <scope>NUCLEOTIDE SEQUENCE</scope>
    <source>
        <strain evidence="13">CBS 14135</strain>
    </source>
</reference>
<dbReference type="PANTHER" id="PTHR47549">
    <property type="entry name" value="GOLGI APPARATUS MEMBRANE PROTEIN TVP38-RELATED"/>
    <property type="match status" value="1"/>
</dbReference>
<dbReference type="GO" id="GO:0000022">
    <property type="term" value="P:mitotic spindle elongation"/>
    <property type="evidence" value="ECO:0007669"/>
    <property type="project" value="TreeGrafter"/>
</dbReference>
<evidence type="ECO:0000256" key="10">
    <source>
        <dbReference type="SAM" id="MobiDB-lite"/>
    </source>
</evidence>
<dbReference type="EMBL" id="CP119956">
    <property type="protein sequence ID" value="WFC97087.1"/>
    <property type="molecule type" value="Genomic_DNA"/>
</dbReference>
<evidence type="ECO:0000256" key="7">
    <source>
        <dbReference type="ARBA" id="ARBA00022989"/>
    </source>
</evidence>
<dbReference type="InterPro" id="IPR051076">
    <property type="entry name" value="Golgi_membrane_TVP38/TMEM64"/>
</dbReference>
<dbReference type="AlphaFoldDB" id="A0AAF0DX94"/>
<feature type="transmembrane region" description="Helical" evidence="11">
    <location>
        <begin position="570"/>
        <end position="587"/>
    </location>
</feature>
<feature type="region of interest" description="Disordered" evidence="10">
    <location>
        <begin position="153"/>
        <end position="191"/>
    </location>
</feature>
<name>A0AAF0DX94_9BASI</name>
<dbReference type="PANTHER" id="PTHR47549:SF3">
    <property type="entry name" value="GOLGI APPARATUS MEMBRANE PROTEIN TVP38"/>
    <property type="match status" value="1"/>
</dbReference>
<dbReference type="Proteomes" id="UP001216638">
    <property type="component" value="Chromosome 6"/>
</dbReference>
<feature type="domain" description="VTT" evidence="12">
    <location>
        <begin position="415"/>
        <end position="529"/>
    </location>
</feature>
<keyword evidence="14" id="KW-1185">Reference proteome</keyword>
<sequence length="740" mass="80781">MPRNTALATIVLGMSPSSPPSAARGAPHTTPSGRSTSTPHRVMPKPLRTMSLDVSADDAPRSSGASAARRGTSVSGTPADDAAAPSGAPETRPWSPTRAIGRSAAYAAQSLVDVLTRSLSPTLYAASLFESPTIASPTQAAAFHEVFGQRTESPEAMAHPARPAPRPAGARTKRSTSDMVRHGPEATWPRATPDAMRHRMTPAAHDTPRHRAWGDMRPLPERLHSVDAEHGLCLVSSRTQTPAEEHAAASYPPLRATPSTSEHAIAMHSTIVAPQARRGAVWLQSRRRARQRRAARRPGVLRQVASALATLAHPRQLARQLARRGAEQLRYWDEAFREPETGQRCWRPPWLHAYIPLLIWLAVTLVSTALVLTFHTAVFGALDHLSVLLRRWGWVGRVVFGLMIFVTTFPPLPLYSTLVVLSGFAFGMWQGFVVSYVAALLGALAVFSLSRTYLHAWMTRLLRSSGGLGRVVRAIEKQPRLLFLVRLAPYPYNLLNTLLASASQLRLRTYLVCTALALPKLLVHTALGASIHSFAHYHAPSNRTHGNMGVLTNDTPQDDPLAHAERVRQVAGVLGLALCIGIFVYLYRVTSRAVDDLEDKSEGESMDMELSDELEDTDKEFQLSSPASPASPASPVWVRHVDTAPMLQRRTTTPVSVPRAPADKGPESFAPSLFAPPADLGRSASLRAHQHRTQLSIADQIAHMERAVEDAAQTEYYIIEHMEEDEPGAPAHFPPWALLE</sequence>
<feature type="transmembrane region" description="Helical" evidence="11">
    <location>
        <begin position="432"/>
        <end position="454"/>
    </location>
</feature>
<evidence type="ECO:0000256" key="4">
    <source>
        <dbReference type="ARBA" id="ARBA00013533"/>
    </source>
</evidence>
<dbReference type="Pfam" id="PF09335">
    <property type="entry name" value="VTT_dom"/>
    <property type="match status" value="1"/>
</dbReference>
<evidence type="ECO:0000256" key="3">
    <source>
        <dbReference type="ARBA" id="ARBA00008640"/>
    </source>
</evidence>
<feature type="transmembrane region" description="Helical" evidence="11">
    <location>
        <begin position="394"/>
        <end position="412"/>
    </location>
</feature>